<organism evidence="2">
    <name type="scientific">uncultured Caudovirales phage</name>
    <dbReference type="NCBI Taxonomy" id="2100421"/>
    <lineage>
        <taxon>Viruses</taxon>
        <taxon>Duplodnaviria</taxon>
        <taxon>Heunggongvirae</taxon>
        <taxon>Uroviricota</taxon>
        <taxon>Caudoviricetes</taxon>
        <taxon>Peduoviridae</taxon>
        <taxon>Maltschvirus</taxon>
        <taxon>Maltschvirus maltsch</taxon>
    </lineage>
</organism>
<gene>
    <name evidence="2" type="ORF">UFOVP450_84</name>
</gene>
<dbReference type="Pfam" id="PF20274">
    <property type="entry name" value="cREC_REC"/>
    <property type="match status" value="1"/>
</dbReference>
<protein>
    <recommendedName>
        <fullName evidence="1">Cyclic-phosphate processing Receiver domain-containing protein</fullName>
    </recommendedName>
</protein>
<reference evidence="2" key="1">
    <citation type="submission" date="2020-04" db="EMBL/GenBank/DDBJ databases">
        <authorList>
            <person name="Chiriac C."/>
            <person name="Salcher M."/>
            <person name="Ghai R."/>
            <person name="Kavagutti S V."/>
        </authorList>
    </citation>
    <scope>NUCLEOTIDE SEQUENCE</scope>
</reference>
<dbReference type="EMBL" id="LR796421">
    <property type="protein sequence ID" value="CAB4143189.1"/>
    <property type="molecule type" value="Genomic_DNA"/>
</dbReference>
<sequence length="135" mass="15661">MKRIYLDDIRTPIDFDAWVVVRDYDQFVAKVTEIGLENIELISLDHDLGDSAMHEWHTNVYNNYTLNYDNITEKTGMDCTKWLVEQWLDGAPVCSVMVHSANAVGSANMMGYINNYKHIHRLVQDCARWTIPHTI</sequence>
<accession>A0A6J5MHK9</accession>
<evidence type="ECO:0000259" key="1">
    <source>
        <dbReference type="Pfam" id="PF20274"/>
    </source>
</evidence>
<proteinExistence type="predicted"/>
<name>A0A6J5MHK9_9CAUD</name>
<feature type="domain" description="Cyclic-phosphate processing Receiver" evidence="1">
    <location>
        <begin position="3"/>
        <end position="115"/>
    </location>
</feature>
<evidence type="ECO:0000313" key="2">
    <source>
        <dbReference type="EMBL" id="CAB4143189.1"/>
    </source>
</evidence>
<dbReference type="InterPro" id="IPR046909">
    <property type="entry name" value="cREC_REC"/>
</dbReference>